<proteinExistence type="predicted"/>
<evidence type="ECO:0000313" key="1">
    <source>
        <dbReference type="EMBL" id="MDR6532592.1"/>
    </source>
</evidence>
<dbReference type="Proteomes" id="UP001262754">
    <property type="component" value="Unassembled WGS sequence"/>
</dbReference>
<sequence>MGELQSGPFTRDELDTSVPFIARRCLAGEPGQALLDRVLADLLEWEPPRVRQRKAADLDRLRVAISAILANLIAARRNTVSGEAFVAMSFNRNTYTGTELSSEAVASVRDYLRDQGLVEGQNGYQKRGQKIFGEWNQEHARRTRLRATERLLAQIADAGIDLDAPAWQPASGLGWRKTEDIVRLKDPEPGAGAEPDDVRASRRVLLAVNRLNQSVRLELPRDSWGRILARLHDQGSNEAMDRMSAGDAERVTLYRGFKGGWNNGGRLYGGWWQTLPKSERRHLTIDGKPTVELDYARMHPSLLYAKRDLALDRDPYLPPQFAGPEVREVGKEIFNRLLNGKPGMLRVTAEHKAQLAGAVDFQVLVAAVVDLNRPIADAFGTQAAGWLQRLDSDVLIAVLTRTSKAGVVALPIHDSLIVTVDNEDLLRAAMADGYLEVTGVPAPPICRMASG</sequence>
<dbReference type="RefSeq" id="WP_310033175.1">
    <property type="nucleotide sequence ID" value="NZ_JAVDRL010000009.1"/>
</dbReference>
<name>A0ABU1N2F6_9CAUL</name>
<dbReference type="EMBL" id="JAVDRL010000009">
    <property type="protein sequence ID" value="MDR6532592.1"/>
    <property type="molecule type" value="Genomic_DNA"/>
</dbReference>
<comment type="caution">
    <text evidence="1">The sequence shown here is derived from an EMBL/GenBank/DDBJ whole genome shotgun (WGS) entry which is preliminary data.</text>
</comment>
<protein>
    <submittedName>
        <fullName evidence="1">Uncharacterized protein</fullName>
    </submittedName>
</protein>
<reference evidence="1 2" key="1">
    <citation type="submission" date="2023-07" db="EMBL/GenBank/DDBJ databases">
        <title>Sorghum-associated microbial communities from plants grown in Nebraska, USA.</title>
        <authorList>
            <person name="Schachtman D."/>
        </authorList>
    </citation>
    <scope>NUCLEOTIDE SEQUENCE [LARGE SCALE GENOMIC DNA]</scope>
    <source>
        <strain evidence="1 2">DS2154</strain>
    </source>
</reference>
<gene>
    <name evidence="1" type="ORF">J2800_003350</name>
</gene>
<evidence type="ECO:0000313" key="2">
    <source>
        <dbReference type="Proteomes" id="UP001262754"/>
    </source>
</evidence>
<organism evidence="1 2">
    <name type="scientific">Caulobacter rhizosphaerae</name>
    <dbReference type="NCBI Taxonomy" id="2010972"/>
    <lineage>
        <taxon>Bacteria</taxon>
        <taxon>Pseudomonadati</taxon>
        <taxon>Pseudomonadota</taxon>
        <taxon>Alphaproteobacteria</taxon>
        <taxon>Caulobacterales</taxon>
        <taxon>Caulobacteraceae</taxon>
        <taxon>Caulobacter</taxon>
    </lineage>
</organism>
<accession>A0ABU1N2F6</accession>
<keyword evidence="2" id="KW-1185">Reference proteome</keyword>